<feature type="transmembrane region" description="Helical" evidence="1">
    <location>
        <begin position="35"/>
        <end position="56"/>
    </location>
</feature>
<reference evidence="2 3" key="1">
    <citation type="submission" date="2019-11" db="EMBL/GenBank/DDBJ databases">
        <title>Genome sequences of 17 halophilic strains isolated from different environments.</title>
        <authorList>
            <person name="Furrow R.E."/>
        </authorList>
    </citation>
    <scope>NUCLEOTIDE SEQUENCE [LARGE SCALE GENOMIC DNA]</scope>
    <source>
        <strain evidence="2 3">22506_14_FS</strain>
    </source>
</reference>
<protein>
    <submittedName>
        <fullName evidence="2">Uncharacterized protein</fullName>
    </submittedName>
</protein>
<dbReference type="AlphaFoldDB" id="A0A845ETN5"/>
<proteinExistence type="predicted"/>
<feature type="transmembrane region" description="Helical" evidence="1">
    <location>
        <begin position="7"/>
        <end position="29"/>
    </location>
</feature>
<keyword evidence="1" id="KW-0812">Transmembrane</keyword>
<keyword evidence="1" id="KW-0472">Membrane</keyword>
<keyword evidence="1" id="KW-1133">Transmembrane helix</keyword>
<sequence>MDKPKLHFLIIINLFISALAMALYAFTMYQDQKVGYSFTFVFLCFFFIVLAIYGVIRNQKLRANNNH</sequence>
<comment type="caution">
    <text evidence="2">The sequence shown here is derived from an EMBL/GenBank/DDBJ whole genome shotgun (WGS) entry which is preliminary data.</text>
</comment>
<dbReference type="Proteomes" id="UP000447833">
    <property type="component" value="Unassembled WGS sequence"/>
</dbReference>
<organism evidence="2 3">
    <name type="scientific">Guptibacillus hwajinpoensis</name>
    <dbReference type="NCBI Taxonomy" id="208199"/>
    <lineage>
        <taxon>Bacteria</taxon>
        <taxon>Bacillati</taxon>
        <taxon>Bacillota</taxon>
        <taxon>Bacilli</taxon>
        <taxon>Bacillales</taxon>
        <taxon>Guptibacillaceae</taxon>
        <taxon>Guptibacillus</taxon>
    </lineage>
</organism>
<dbReference type="EMBL" id="WMEY01000001">
    <property type="protein sequence ID" value="MYL61883.1"/>
    <property type="molecule type" value="Genomic_DNA"/>
</dbReference>
<name>A0A845ETN5_9BACL</name>
<evidence type="ECO:0000256" key="1">
    <source>
        <dbReference type="SAM" id="Phobius"/>
    </source>
</evidence>
<evidence type="ECO:0000313" key="3">
    <source>
        <dbReference type="Proteomes" id="UP000447833"/>
    </source>
</evidence>
<accession>A0A845ETN5</accession>
<gene>
    <name evidence="2" type="ORF">GLW07_00800</name>
</gene>
<dbReference type="RefSeq" id="WP_160917817.1">
    <property type="nucleotide sequence ID" value="NZ_WMEY01000001.1"/>
</dbReference>
<evidence type="ECO:0000313" key="2">
    <source>
        <dbReference type="EMBL" id="MYL61883.1"/>
    </source>
</evidence>